<dbReference type="AlphaFoldDB" id="A0A6C1KAL1"/>
<evidence type="ECO:0000256" key="2">
    <source>
        <dbReference type="ARBA" id="ARBA00023015"/>
    </source>
</evidence>
<evidence type="ECO:0000256" key="1">
    <source>
        <dbReference type="ARBA" id="ARBA00009437"/>
    </source>
</evidence>
<dbReference type="PROSITE" id="PS50931">
    <property type="entry name" value="HTH_LYSR"/>
    <property type="match status" value="1"/>
</dbReference>
<dbReference type="SUPFAM" id="SSF46785">
    <property type="entry name" value="Winged helix' DNA-binding domain"/>
    <property type="match status" value="1"/>
</dbReference>
<dbReference type="CDD" id="cd08414">
    <property type="entry name" value="PBP2_LTTR_aromatics_like"/>
    <property type="match status" value="1"/>
</dbReference>
<dbReference type="InterPro" id="IPR005119">
    <property type="entry name" value="LysR_subst-bd"/>
</dbReference>
<dbReference type="OrthoDB" id="7216893at2"/>
<evidence type="ECO:0000313" key="7">
    <source>
        <dbReference type="Proteomes" id="UP000305131"/>
    </source>
</evidence>
<protein>
    <submittedName>
        <fullName evidence="6">LysR family transcriptional regulator</fullName>
    </submittedName>
</protein>
<dbReference type="PANTHER" id="PTHR30346:SF0">
    <property type="entry name" value="HCA OPERON TRANSCRIPTIONAL ACTIVATOR HCAR"/>
    <property type="match status" value="1"/>
</dbReference>
<dbReference type="GO" id="GO:0032993">
    <property type="term" value="C:protein-DNA complex"/>
    <property type="evidence" value="ECO:0007669"/>
    <property type="project" value="TreeGrafter"/>
</dbReference>
<evidence type="ECO:0000256" key="3">
    <source>
        <dbReference type="ARBA" id="ARBA00023125"/>
    </source>
</evidence>
<dbReference type="SUPFAM" id="SSF53850">
    <property type="entry name" value="Periplasmic binding protein-like II"/>
    <property type="match status" value="1"/>
</dbReference>
<keyword evidence="3" id="KW-0238">DNA-binding</keyword>
<dbReference type="GeneID" id="95775345"/>
<dbReference type="PANTHER" id="PTHR30346">
    <property type="entry name" value="TRANSCRIPTIONAL DUAL REGULATOR HCAR-RELATED"/>
    <property type="match status" value="1"/>
</dbReference>
<dbReference type="EMBL" id="VAUP01000037">
    <property type="protein sequence ID" value="TLX41365.1"/>
    <property type="molecule type" value="Genomic_DNA"/>
</dbReference>
<dbReference type="InterPro" id="IPR036390">
    <property type="entry name" value="WH_DNA-bd_sf"/>
</dbReference>
<dbReference type="GO" id="GO:0003677">
    <property type="term" value="F:DNA binding"/>
    <property type="evidence" value="ECO:0007669"/>
    <property type="project" value="UniProtKB-KW"/>
</dbReference>
<comment type="caution">
    <text evidence="6">The sequence shown here is derived from an EMBL/GenBank/DDBJ whole genome shotgun (WGS) entry which is preliminary data.</text>
</comment>
<keyword evidence="4" id="KW-0804">Transcription</keyword>
<evidence type="ECO:0000256" key="4">
    <source>
        <dbReference type="ARBA" id="ARBA00023163"/>
    </source>
</evidence>
<reference evidence="6 7" key="1">
    <citation type="submission" date="2019-05" db="EMBL/GenBank/DDBJ databases">
        <authorList>
            <person name="Zhou X."/>
        </authorList>
    </citation>
    <scope>NUCLEOTIDE SEQUENCE [LARGE SCALE GENOMIC DNA]</scope>
    <source>
        <strain evidence="6 7">DSM 432</strain>
    </source>
</reference>
<name>A0A6C1KAL1_XANAU</name>
<proteinExistence type="inferred from homology"/>
<evidence type="ECO:0000259" key="5">
    <source>
        <dbReference type="PROSITE" id="PS50931"/>
    </source>
</evidence>
<dbReference type="Pfam" id="PF00126">
    <property type="entry name" value="HTH_1"/>
    <property type="match status" value="1"/>
</dbReference>
<dbReference type="Gene3D" id="1.10.10.10">
    <property type="entry name" value="Winged helix-like DNA-binding domain superfamily/Winged helix DNA-binding domain"/>
    <property type="match status" value="1"/>
</dbReference>
<accession>A0A6C1KAL1</accession>
<keyword evidence="2" id="KW-0805">Transcription regulation</keyword>
<dbReference type="Pfam" id="PF03466">
    <property type="entry name" value="LysR_substrate"/>
    <property type="match status" value="1"/>
</dbReference>
<sequence>MRWAIAAAEHRSLRRAAEALRVRESTLSRRLRDLEYRLGAELFERSANGTRLTAAGDEFIAVAKRILAEADAVFSRMRARGRGESGDLVVGLCMALSVGNLRATLAAYAEQHQAVAVHGIDGARSRLLADLTTGNIDVFLTAAGHVPWNGALLPLWSEQVMVALPANHALCESPVIGWPDLADARVLVNRRDPGPDFETMLRTRLGSGCGCVFIGHDVCLDRFLGFVAAGLGLTLVSESAAGTSDRGIVYRELHDDEGPVRIRFAAYWKETNRNPALRPFLDLLRERYSDTAPSLSSE</sequence>
<dbReference type="InterPro" id="IPR000847">
    <property type="entry name" value="LysR_HTH_N"/>
</dbReference>
<evidence type="ECO:0000313" key="6">
    <source>
        <dbReference type="EMBL" id="TLX41365.1"/>
    </source>
</evidence>
<organism evidence="6 7">
    <name type="scientific">Xanthobacter autotrophicus</name>
    <dbReference type="NCBI Taxonomy" id="280"/>
    <lineage>
        <taxon>Bacteria</taxon>
        <taxon>Pseudomonadati</taxon>
        <taxon>Pseudomonadota</taxon>
        <taxon>Alphaproteobacteria</taxon>
        <taxon>Hyphomicrobiales</taxon>
        <taxon>Xanthobacteraceae</taxon>
        <taxon>Xanthobacter</taxon>
    </lineage>
</organism>
<dbReference type="GO" id="GO:0003700">
    <property type="term" value="F:DNA-binding transcription factor activity"/>
    <property type="evidence" value="ECO:0007669"/>
    <property type="project" value="InterPro"/>
</dbReference>
<feature type="domain" description="HTH lysR-type" evidence="5">
    <location>
        <begin position="1"/>
        <end position="53"/>
    </location>
</feature>
<dbReference type="InterPro" id="IPR036388">
    <property type="entry name" value="WH-like_DNA-bd_sf"/>
</dbReference>
<dbReference type="PRINTS" id="PR00039">
    <property type="entry name" value="HTHLYSR"/>
</dbReference>
<dbReference type="RefSeq" id="WP_138400879.1">
    <property type="nucleotide sequence ID" value="NZ_JBAFVI010000006.1"/>
</dbReference>
<dbReference type="Proteomes" id="UP000305131">
    <property type="component" value="Unassembled WGS sequence"/>
</dbReference>
<comment type="similarity">
    <text evidence="1">Belongs to the LysR transcriptional regulatory family.</text>
</comment>
<gene>
    <name evidence="6" type="ORF">FBQ73_17980</name>
</gene>
<dbReference type="Gene3D" id="3.40.190.10">
    <property type="entry name" value="Periplasmic binding protein-like II"/>
    <property type="match status" value="2"/>
</dbReference>